<dbReference type="Pfam" id="PF14252">
    <property type="entry name" value="DUF4347"/>
    <property type="match status" value="1"/>
</dbReference>
<organism evidence="2 3">
    <name type="scientific">Spirosoma pollinicola</name>
    <dbReference type="NCBI Taxonomy" id="2057025"/>
    <lineage>
        <taxon>Bacteria</taxon>
        <taxon>Pseudomonadati</taxon>
        <taxon>Bacteroidota</taxon>
        <taxon>Cytophagia</taxon>
        <taxon>Cytophagales</taxon>
        <taxon>Cytophagaceae</taxon>
        <taxon>Spirosoma</taxon>
    </lineage>
</organism>
<protein>
    <recommendedName>
        <fullName evidence="1">DUF4347 domain-containing protein</fullName>
    </recommendedName>
</protein>
<dbReference type="KEGG" id="spir:CWM47_04185"/>
<evidence type="ECO:0000313" key="3">
    <source>
        <dbReference type="Proteomes" id="UP000232883"/>
    </source>
</evidence>
<dbReference type="InterPro" id="IPR025592">
    <property type="entry name" value="DUF4347"/>
</dbReference>
<reference evidence="2 3" key="1">
    <citation type="submission" date="2017-11" db="EMBL/GenBank/DDBJ databases">
        <title>Taxonomic description and genome sequences of Spirosoma HA7 sp. nov., isolated from pollen microhabitat of Corylus avellana.</title>
        <authorList>
            <person name="Ambika Manirajan B."/>
            <person name="Suarez C."/>
            <person name="Ratering S."/>
            <person name="Geissler-Plaum R."/>
            <person name="Cardinale M."/>
            <person name="Sylvia S."/>
        </authorList>
    </citation>
    <scope>NUCLEOTIDE SEQUENCE [LARGE SCALE GENOMIC DNA]</scope>
    <source>
        <strain evidence="2 3">HA7</strain>
    </source>
</reference>
<gene>
    <name evidence="2" type="ORF">CWM47_04185</name>
</gene>
<accession>A0A2K8YTY2</accession>
<sequence>MAMVHLYDNTPSTRFGIDNSVASGANARSEDRIKKPVINVNEMRQALDDLLRTNTSVEQLLIETHGGPGKIGIGVDVIDHTFVNSWFGDRGYERLFASSARILFNGCNVAEGANGWRFLEAFGTVFLKLNGGQVTGWTSGGSSNPFNGHVVHLWGDVRSVFFAPGGTILERFEQ</sequence>
<proteinExistence type="predicted"/>
<dbReference type="Proteomes" id="UP000232883">
    <property type="component" value="Chromosome"/>
</dbReference>
<name>A0A2K8YTY2_9BACT</name>
<dbReference type="OrthoDB" id="1939004at2"/>
<evidence type="ECO:0000313" key="2">
    <source>
        <dbReference type="EMBL" id="AUD01092.1"/>
    </source>
</evidence>
<dbReference type="EMBL" id="CP025096">
    <property type="protein sequence ID" value="AUD01092.1"/>
    <property type="molecule type" value="Genomic_DNA"/>
</dbReference>
<keyword evidence="3" id="KW-1185">Reference proteome</keyword>
<feature type="domain" description="DUF4347" evidence="1">
    <location>
        <begin position="45"/>
        <end position="122"/>
    </location>
</feature>
<dbReference type="RefSeq" id="WP_100986515.1">
    <property type="nucleotide sequence ID" value="NZ_CP025096.1"/>
</dbReference>
<evidence type="ECO:0000259" key="1">
    <source>
        <dbReference type="Pfam" id="PF14252"/>
    </source>
</evidence>
<dbReference type="AlphaFoldDB" id="A0A2K8YTY2"/>